<name>A0A812L021_SYMPI</name>
<evidence type="ECO:0000259" key="6">
    <source>
        <dbReference type="PROSITE" id="PS50056"/>
    </source>
</evidence>
<feature type="non-terminal residue" evidence="7">
    <location>
        <position position="181"/>
    </location>
</feature>
<organism evidence="7 8">
    <name type="scientific">Symbiodinium pilosum</name>
    <name type="common">Dinoflagellate</name>
    <dbReference type="NCBI Taxonomy" id="2952"/>
    <lineage>
        <taxon>Eukaryota</taxon>
        <taxon>Sar</taxon>
        <taxon>Alveolata</taxon>
        <taxon>Dinophyceae</taxon>
        <taxon>Suessiales</taxon>
        <taxon>Symbiodiniaceae</taxon>
        <taxon>Symbiodinium</taxon>
    </lineage>
</organism>
<dbReference type="Pfam" id="PF00782">
    <property type="entry name" value="DSPc"/>
    <property type="match status" value="1"/>
</dbReference>
<reference evidence="7" key="1">
    <citation type="submission" date="2021-02" db="EMBL/GenBank/DDBJ databases">
        <authorList>
            <person name="Dougan E. K."/>
            <person name="Rhodes N."/>
            <person name="Thang M."/>
            <person name="Chan C."/>
        </authorList>
    </citation>
    <scope>NUCLEOTIDE SEQUENCE</scope>
</reference>
<dbReference type="PROSITE" id="PS50056">
    <property type="entry name" value="TYR_PHOSPHATASE_2"/>
    <property type="match status" value="1"/>
</dbReference>
<dbReference type="SMART" id="SM00195">
    <property type="entry name" value="DSPc"/>
    <property type="match status" value="1"/>
</dbReference>
<dbReference type="PANTHER" id="PTHR10159:SF519">
    <property type="entry name" value="DUAL SPECIFICITY PROTEIN PHOSPHATASE MPK3"/>
    <property type="match status" value="1"/>
</dbReference>
<keyword evidence="8" id="KW-1185">Reference proteome</keyword>
<dbReference type="InterPro" id="IPR016130">
    <property type="entry name" value="Tyr_Pase_AS"/>
</dbReference>
<dbReference type="InterPro" id="IPR029021">
    <property type="entry name" value="Prot-tyrosine_phosphatase-like"/>
</dbReference>
<feature type="non-terminal residue" evidence="7">
    <location>
        <position position="1"/>
    </location>
</feature>
<feature type="domain" description="Tyrosine-protein phosphatase" evidence="5">
    <location>
        <begin position="36"/>
        <end position="181"/>
    </location>
</feature>
<dbReference type="InterPro" id="IPR000340">
    <property type="entry name" value="Dual-sp_phosphatase_cat-dom"/>
</dbReference>
<comment type="similarity">
    <text evidence="1">Belongs to the protein-tyrosine phosphatase family. Non-receptor class dual specificity subfamily.</text>
</comment>
<dbReference type="GO" id="GO:0033550">
    <property type="term" value="F:MAP kinase tyrosine phosphatase activity"/>
    <property type="evidence" value="ECO:0007669"/>
    <property type="project" value="TreeGrafter"/>
</dbReference>
<dbReference type="SUPFAM" id="SSF52799">
    <property type="entry name" value="(Phosphotyrosine protein) phosphatases II"/>
    <property type="match status" value="1"/>
</dbReference>
<evidence type="ECO:0000259" key="5">
    <source>
        <dbReference type="PROSITE" id="PS50054"/>
    </source>
</evidence>
<dbReference type="Proteomes" id="UP000649617">
    <property type="component" value="Unassembled WGS sequence"/>
</dbReference>
<dbReference type="PANTHER" id="PTHR10159">
    <property type="entry name" value="DUAL SPECIFICITY PROTEIN PHOSPHATASE"/>
    <property type="match status" value="1"/>
</dbReference>
<dbReference type="GO" id="GO:0017017">
    <property type="term" value="F:MAP kinase tyrosine/serine/threonine phosphatase activity"/>
    <property type="evidence" value="ECO:0007669"/>
    <property type="project" value="TreeGrafter"/>
</dbReference>
<dbReference type="InterPro" id="IPR000387">
    <property type="entry name" value="Tyr_Pase_dom"/>
</dbReference>
<evidence type="ECO:0000256" key="4">
    <source>
        <dbReference type="ARBA" id="ARBA00022912"/>
    </source>
</evidence>
<dbReference type="PROSITE" id="PS00383">
    <property type="entry name" value="TYR_PHOSPHATASE_1"/>
    <property type="match status" value="1"/>
</dbReference>
<evidence type="ECO:0000256" key="2">
    <source>
        <dbReference type="ARBA" id="ARBA00013064"/>
    </source>
</evidence>
<dbReference type="EMBL" id="CAJNIZ010004495">
    <property type="protein sequence ID" value="CAE7233356.1"/>
    <property type="molecule type" value="Genomic_DNA"/>
</dbReference>
<keyword evidence="3" id="KW-0378">Hydrolase</keyword>
<feature type="domain" description="Tyrosine specific protein phosphatases" evidence="6">
    <location>
        <begin position="110"/>
        <end position="167"/>
    </location>
</feature>
<dbReference type="EC" id="3.1.3.48" evidence="2"/>
<gene>
    <name evidence="7" type="primary">DSPTP1B</name>
    <name evidence="7" type="ORF">SPIL2461_LOCUS3673</name>
</gene>
<dbReference type="GO" id="GO:0005737">
    <property type="term" value="C:cytoplasm"/>
    <property type="evidence" value="ECO:0007669"/>
    <property type="project" value="TreeGrafter"/>
</dbReference>
<dbReference type="OrthoDB" id="430633at2759"/>
<evidence type="ECO:0000313" key="7">
    <source>
        <dbReference type="EMBL" id="CAE7233356.1"/>
    </source>
</evidence>
<proteinExistence type="inferred from homology"/>
<dbReference type="GO" id="GO:0043409">
    <property type="term" value="P:negative regulation of MAPK cascade"/>
    <property type="evidence" value="ECO:0007669"/>
    <property type="project" value="TreeGrafter"/>
</dbReference>
<comment type="caution">
    <text evidence="7">The sequence shown here is derived from an EMBL/GenBank/DDBJ whole genome shotgun (WGS) entry which is preliminary data.</text>
</comment>
<accession>A0A812L021</accession>
<dbReference type="AlphaFoldDB" id="A0A812L021"/>
<evidence type="ECO:0000256" key="3">
    <source>
        <dbReference type="ARBA" id="ARBA00022801"/>
    </source>
</evidence>
<dbReference type="Gene3D" id="3.90.190.10">
    <property type="entry name" value="Protein tyrosine phosphatase superfamily"/>
    <property type="match status" value="1"/>
</dbReference>
<dbReference type="InterPro" id="IPR020422">
    <property type="entry name" value="TYR_PHOSPHATASE_DUAL_dom"/>
</dbReference>
<evidence type="ECO:0000313" key="8">
    <source>
        <dbReference type="Proteomes" id="UP000649617"/>
    </source>
</evidence>
<evidence type="ECO:0000256" key="1">
    <source>
        <dbReference type="ARBA" id="ARBA00008601"/>
    </source>
</evidence>
<keyword evidence="4" id="KW-0904">Protein phosphatase</keyword>
<protein>
    <recommendedName>
        <fullName evidence="2">protein-tyrosine-phosphatase</fullName>
        <ecNumber evidence="2">3.1.3.48</ecNumber>
    </recommendedName>
</protein>
<dbReference type="GO" id="GO:0008330">
    <property type="term" value="F:protein tyrosine/threonine phosphatase activity"/>
    <property type="evidence" value="ECO:0007669"/>
    <property type="project" value="TreeGrafter"/>
</dbReference>
<dbReference type="CDD" id="cd14498">
    <property type="entry name" value="DSP"/>
    <property type="match status" value="1"/>
</dbReference>
<sequence length="181" mass="19505">FRSLNHHAATAIKSARHIAAAMETSAAGKRAATRVLEVEQGAAIYLGGAGAVMNPEFLVAENIKGIVTCARDLQVLWPKFNEAVADAEARGLKYHLVPLLDEPQQKLEVEDLRKAAGFLHQIVEAGGNVLVHCAQGRSRSTTVLLAYLAAAKNMTVVSALALIQDKRHMAQPNSGFMEQLR</sequence>
<dbReference type="PROSITE" id="PS50054">
    <property type="entry name" value="TYR_PHOSPHATASE_DUAL"/>
    <property type="match status" value="1"/>
</dbReference>